<feature type="transmembrane region" description="Helical" evidence="2">
    <location>
        <begin position="62"/>
        <end position="83"/>
    </location>
</feature>
<sequence>MIGLILYGVAIALMVVGGVGVPPWDVLTQGISLRTGLPFGLVTNLIGVVVLLLWIPLRQKPGIGTILNVLVVGTAAQAALLVLPTVEGLWLRILCFVAGLLLLAVASGLYISPQLGPGPRDGLMTGLNQRLGVPIWVARTTVEVLVVAMGWLLGGNVGVGTLIFAITIGPLCQRTLPWFAARVPGKPSRNTRPTPPGEVALSGDAAAPGDR</sequence>
<comment type="caution">
    <text evidence="3">The sequence shown here is derived from an EMBL/GenBank/DDBJ whole genome shotgun (WGS) entry which is preliminary data.</text>
</comment>
<dbReference type="PANTHER" id="PTHR40078:SF1">
    <property type="entry name" value="INTEGRAL MEMBRANE PROTEIN"/>
    <property type="match status" value="1"/>
</dbReference>
<accession>A0A496PKE1</accession>
<dbReference type="InterPro" id="IPR038750">
    <property type="entry name" value="YczE/YyaS-like"/>
</dbReference>
<evidence type="ECO:0000256" key="2">
    <source>
        <dbReference type="SAM" id="Phobius"/>
    </source>
</evidence>
<evidence type="ECO:0000313" key="3">
    <source>
        <dbReference type="EMBL" id="RKW70885.1"/>
    </source>
</evidence>
<feature type="region of interest" description="Disordered" evidence="1">
    <location>
        <begin position="184"/>
        <end position="211"/>
    </location>
</feature>
<organism evidence="3 4">
    <name type="scientific">Galactobacter caseinivorans</name>
    <dbReference type="NCBI Taxonomy" id="2676123"/>
    <lineage>
        <taxon>Bacteria</taxon>
        <taxon>Bacillati</taxon>
        <taxon>Actinomycetota</taxon>
        <taxon>Actinomycetes</taxon>
        <taxon>Micrococcales</taxon>
        <taxon>Micrococcaceae</taxon>
        <taxon>Galactobacter</taxon>
    </lineage>
</organism>
<feature type="transmembrane region" description="Helical" evidence="2">
    <location>
        <begin position="89"/>
        <end position="111"/>
    </location>
</feature>
<dbReference type="Proteomes" id="UP000273119">
    <property type="component" value="Unassembled WGS sequence"/>
</dbReference>
<keyword evidence="2" id="KW-0812">Transmembrane</keyword>
<dbReference type="AlphaFoldDB" id="A0A496PKE1"/>
<dbReference type="PANTHER" id="PTHR40078">
    <property type="entry name" value="INTEGRAL MEMBRANE PROTEIN-RELATED"/>
    <property type="match status" value="1"/>
</dbReference>
<keyword evidence="4" id="KW-1185">Reference proteome</keyword>
<evidence type="ECO:0000256" key="1">
    <source>
        <dbReference type="SAM" id="MobiDB-lite"/>
    </source>
</evidence>
<dbReference type="EMBL" id="QQXL01000003">
    <property type="protein sequence ID" value="RKW70885.1"/>
    <property type="molecule type" value="Genomic_DNA"/>
</dbReference>
<name>A0A496PKE1_9MICC</name>
<protein>
    <recommendedName>
        <fullName evidence="5">YitT family protein</fullName>
    </recommendedName>
</protein>
<feature type="transmembrane region" description="Helical" evidence="2">
    <location>
        <begin position="36"/>
        <end position="55"/>
    </location>
</feature>
<proteinExistence type="predicted"/>
<evidence type="ECO:0008006" key="5">
    <source>
        <dbReference type="Google" id="ProtNLM"/>
    </source>
</evidence>
<keyword evidence="2" id="KW-0472">Membrane</keyword>
<evidence type="ECO:0000313" key="4">
    <source>
        <dbReference type="Proteomes" id="UP000273119"/>
    </source>
</evidence>
<gene>
    <name evidence="3" type="ORF">DWQ67_06040</name>
</gene>
<reference evidence="3 4" key="1">
    <citation type="submission" date="2018-07" db="EMBL/GenBank/DDBJ databases">
        <title>Arthrobacter sp. nov., isolated from raw cow's milk with high bacterial count.</title>
        <authorList>
            <person name="Hahne J."/>
            <person name="Isele D."/>
            <person name="Lipski A."/>
        </authorList>
    </citation>
    <scope>NUCLEOTIDE SEQUENCE [LARGE SCALE GENOMIC DNA]</scope>
    <source>
        <strain evidence="3 4">JZ R-183</strain>
    </source>
</reference>
<keyword evidence="2" id="KW-1133">Transmembrane helix</keyword>
<dbReference type="Pfam" id="PF19700">
    <property type="entry name" value="DUF6198"/>
    <property type="match status" value="1"/>
</dbReference>